<evidence type="ECO:0000313" key="2">
    <source>
        <dbReference type="Proteomes" id="UP000831479"/>
    </source>
</evidence>
<proteinExistence type="predicted"/>
<gene>
    <name evidence="1" type="ORF">HycuGV_00020</name>
</gene>
<organism evidence="1 2">
    <name type="scientific">Hyphantria cunea granulovirus</name>
    <dbReference type="NCBI Taxonomy" id="307448"/>
    <lineage>
        <taxon>Viruses</taxon>
        <taxon>Viruses incertae sedis</taxon>
        <taxon>Naldaviricetes</taxon>
        <taxon>Lefavirales</taxon>
        <taxon>Baculoviridae</taxon>
        <taxon>Betabaculovirus</taxon>
        <taxon>Betabaculovirus hycuneae</taxon>
    </lineage>
</organism>
<evidence type="ECO:0000313" key="1">
    <source>
        <dbReference type="EMBL" id="QBQ01573.1"/>
    </source>
</evidence>
<reference evidence="1" key="1">
    <citation type="journal article" date="2019" name="Genomics">
        <title>Genome sequence analysis and organization of the Hyphantria cunea granulovirus (HycuGV-Hc1) from Turkey.</title>
        <authorList>
            <person name="Gencer D."/>
            <person name="Bayramoglu Z."/>
            <person name="Nalcacioglu R."/>
            <person name="Demirbag Z."/>
            <person name="Demir I."/>
        </authorList>
    </citation>
    <scope>NUCLEOTIDE SEQUENCE</scope>
    <source>
        <strain evidence="1">Hc1</strain>
    </source>
</reference>
<keyword evidence="2" id="KW-1185">Reference proteome</keyword>
<accession>A0AAF1D257</accession>
<name>A0AAF1D257_9BBAC</name>
<sequence>MSFDWFLNARPNDIILMLSSRLRQLGYTNSQFSRRRINFCARLRRQLIPYVHHDRGTRDSYVTIKAHHLWRFLNKKNEFRALAQRYADRWFSSPANVVTVARQTTPYSPPIGTTNLNNLPPASIVDYDDDEFELPRLNLRSRSSEANQFSAELDRQPSLHTIDSPSLLSSFIEDISSESEHESNNATSIEQRRNSWDSILNEARNALTTHNENLFSESTLIVSPTYTEPDNFSPSLQRTECIVCLESVATHGFMHANNIIHLGVCESCVGELLWYCRSCTKHVNTELGRKCRRHNHIVEKPKCVLCNCRFDNVVSYNMTTYFM</sequence>
<dbReference type="Proteomes" id="UP000831479">
    <property type="component" value="Segment"/>
</dbReference>
<protein>
    <submittedName>
        <fullName evidence="1">Uncharacterized protein</fullName>
    </submittedName>
</protein>
<dbReference type="EMBL" id="MH923363">
    <property type="protein sequence ID" value="QBQ01573.1"/>
    <property type="molecule type" value="Genomic_DNA"/>
</dbReference>